<dbReference type="EMBL" id="MN739163">
    <property type="protein sequence ID" value="QHS91764.1"/>
    <property type="molecule type" value="Genomic_DNA"/>
</dbReference>
<dbReference type="AlphaFoldDB" id="A0A6C0BJ75"/>
<proteinExistence type="predicted"/>
<organism evidence="1">
    <name type="scientific">viral metagenome</name>
    <dbReference type="NCBI Taxonomy" id="1070528"/>
    <lineage>
        <taxon>unclassified sequences</taxon>
        <taxon>metagenomes</taxon>
        <taxon>organismal metagenomes</taxon>
    </lineage>
</organism>
<accession>A0A6C0BJ75</accession>
<protein>
    <submittedName>
        <fullName evidence="1">Uncharacterized protein</fullName>
    </submittedName>
</protein>
<reference evidence="1" key="1">
    <citation type="journal article" date="2020" name="Nature">
        <title>Giant virus diversity and host interactions through global metagenomics.</title>
        <authorList>
            <person name="Schulz F."/>
            <person name="Roux S."/>
            <person name="Paez-Espino D."/>
            <person name="Jungbluth S."/>
            <person name="Walsh D.A."/>
            <person name="Denef V.J."/>
            <person name="McMahon K.D."/>
            <person name="Konstantinidis K.T."/>
            <person name="Eloe-Fadrosh E.A."/>
            <person name="Kyrpides N.C."/>
            <person name="Woyke T."/>
        </authorList>
    </citation>
    <scope>NUCLEOTIDE SEQUENCE</scope>
    <source>
        <strain evidence="1">GVMAG-M-3300013006-15</strain>
    </source>
</reference>
<sequence length="197" mass="23424">MNYPDEIIVEKGSSEYEVLHKHSEVFRMLAKYSENKDKVKLSSEFFDDEWPMFVDLFFPEMGINPLFKFKNNSIQLRSNRGTDEQLAQLFRFLLINEDASKKIAESQALKQINAPPEIVPRGTGTRRRNIERKFNNKNYNNYNNNNHNKNFKNDNNYNGPKLGFTSKEKKYLSKLSEKNAKIYFPNERRRKTRRIKV</sequence>
<evidence type="ECO:0000313" key="1">
    <source>
        <dbReference type="EMBL" id="QHS91764.1"/>
    </source>
</evidence>
<name>A0A6C0BJ75_9ZZZZ</name>